<proteinExistence type="predicted"/>
<dbReference type="EMBL" id="LR796316">
    <property type="protein sequence ID" value="CAB4136261.1"/>
    <property type="molecule type" value="Genomic_DNA"/>
</dbReference>
<name>A0A6J5PA15_9CAUD</name>
<evidence type="ECO:0000313" key="2">
    <source>
        <dbReference type="EMBL" id="CAB4168739.1"/>
    </source>
</evidence>
<protein>
    <submittedName>
        <fullName evidence="2">Uncharacterized protein</fullName>
    </submittedName>
</protein>
<dbReference type="EMBL" id="LR796829">
    <property type="protein sequence ID" value="CAB4168739.1"/>
    <property type="molecule type" value="Genomic_DNA"/>
</dbReference>
<gene>
    <name evidence="1" type="ORF">UFOVP302_43</name>
    <name evidence="2" type="ORF">UFOVP579_43</name>
</gene>
<accession>A0A6J5PA15</accession>
<evidence type="ECO:0000313" key="1">
    <source>
        <dbReference type="EMBL" id="CAB4136261.1"/>
    </source>
</evidence>
<sequence length="76" mass="9098">MNTKQLSPTLDRMEALKRISQLPKEGLYGEVIAAWFDFRLYDVLEMIQDQTQSCPREMKRFLGDEFEYFAKLNFKQ</sequence>
<reference evidence="2" key="1">
    <citation type="submission" date="2020-04" db="EMBL/GenBank/DDBJ databases">
        <authorList>
            <person name="Chiriac C."/>
            <person name="Salcher M."/>
            <person name="Ghai R."/>
            <person name="Kavagutti S V."/>
        </authorList>
    </citation>
    <scope>NUCLEOTIDE SEQUENCE</scope>
</reference>
<organism evidence="2">
    <name type="scientific">uncultured Caudovirales phage</name>
    <dbReference type="NCBI Taxonomy" id="2100421"/>
    <lineage>
        <taxon>Viruses</taxon>
        <taxon>Duplodnaviria</taxon>
        <taxon>Heunggongvirae</taxon>
        <taxon>Uroviricota</taxon>
        <taxon>Caudoviricetes</taxon>
        <taxon>Peduoviridae</taxon>
        <taxon>Maltschvirus</taxon>
        <taxon>Maltschvirus maltsch</taxon>
    </lineage>
</organism>